<dbReference type="InterPro" id="IPR036864">
    <property type="entry name" value="Zn2-C6_fun-type_DNA-bd_sf"/>
</dbReference>
<feature type="compositionally biased region" description="Basic and acidic residues" evidence="2">
    <location>
        <begin position="207"/>
        <end position="221"/>
    </location>
</feature>
<gene>
    <name evidence="4" type="ORF">GLAREA_08030</name>
</gene>
<dbReference type="KEGG" id="glz:GLAREA_08030"/>
<protein>
    <submittedName>
        <fullName evidence="4">Zn2/Cys6 DNA-binding protein</fullName>
    </submittedName>
</protein>
<reference evidence="4 5" key="1">
    <citation type="journal article" date="2013" name="BMC Genomics">
        <title>Genomics-driven discovery of the pneumocandin biosynthetic gene cluster in the fungus Glarea lozoyensis.</title>
        <authorList>
            <person name="Chen L."/>
            <person name="Yue Q."/>
            <person name="Zhang X."/>
            <person name="Xiang M."/>
            <person name="Wang C."/>
            <person name="Li S."/>
            <person name="Che Y."/>
            <person name="Ortiz-Lopez F.J."/>
            <person name="Bills G.F."/>
            <person name="Liu X."/>
            <person name="An Z."/>
        </authorList>
    </citation>
    <scope>NUCLEOTIDE SEQUENCE [LARGE SCALE GENOMIC DNA]</scope>
    <source>
        <strain evidence="5">ATCC 20868 / MF5171</strain>
    </source>
</reference>
<dbReference type="PROSITE" id="PS50048">
    <property type="entry name" value="ZN2_CY6_FUNGAL_2"/>
    <property type="match status" value="1"/>
</dbReference>
<feature type="region of interest" description="Disordered" evidence="2">
    <location>
        <begin position="273"/>
        <end position="301"/>
    </location>
</feature>
<dbReference type="PANTHER" id="PTHR47655:SF3">
    <property type="entry name" value="ZN(II)2CYS6 TRANSCRIPTION FACTOR (EUROFUNG)"/>
    <property type="match status" value="1"/>
</dbReference>
<dbReference type="GO" id="GO:0008270">
    <property type="term" value="F:zinc ion binding"/>
    <property type="evidence" value="ECO:0007669"/>
    <property type="project" value="InterPro"/>
</dbReference>
<dbReference type="STRING" id="1116229.S3CDT8"/>
<evidence type="ECO:0000313" key="4">
    <source>
        <dbReference type="EMBL" id="EPE24180.1"/>
    </source>
</evidence>
<dbReference type="OrthoDB" id="4151048at2759"/>
<evidence type="ECO:0000256" key="2">
    <source>
        <dbReference type="SAM" id="MobiDB-lite"/>
    </source>
</evidence>
<keyword evidence="4" id="KW-0238">DNA-binding</keyword>
<dbReference type="Proteomes" id="UP000016922">
    <property type="component" value="Unassembled WGS sequence"/>
</dbReference>
<dbReference type="GO" id="GO:0003677">
    <property type="term" value="F:DNA binding"/>
    <property type="evidence" value="ECO:0007669"/>
    <property type="project" value="UniProtKB-KW"/>
</dbReference>
<dbReference type="PROSITE" id="PS00463">
    <property type="entry name" value="ZN2_CY6_FUNGAL_1"/>
    <property type="match status" value="1"/>
</dbReference>
<dbReference type="EMBL" id="KE145373">
    <property type="protein sequence ID" value="EPE24180.1"/>
    <property type="molecule type" value="Genomic_DNA"/>
</dbReference>
<keyword evidence="5" id="KW-1185">Reference proteome</keyword>
<dbReference type="SMART" id="SM00066">
    <property type="entry name" value="GAL4"/>
    <property type="match status" value="1"/>
</dbReference>
<dbReference type="HOGENOM" id="CLU_041953_0_0_1"/>
<dbReference type="SUPFAM" id="SSF57701">
    <property type="entry name" value="Zn2/Cys6 DNA-binding domain"/>
    <property type="match status" value="1"/>
</dbReference>
<sequence>MSPLLTPPTEDQKPTPHVSRKPSKLTKHSSRSSKRTTISHENGPAPIDGRHKRVWKACERCRMKKTKCDGESPCKRCKDDGLVCTAGSRKKTEFKQLPRGYAEVLENTQYALIATVQKLYTMLRNNESWELGEPEMNERGHPVIHDIASKLGCIRPSPDLPYSFPEGEQDFADLQAQLQEAQSDLTPEEGSSRKPSTDDSSCSPGLDRAERASSTESDHSNMSKEYNQMMMSQANSATRPSLARKSMPASIRTNLNNAPQRSPWDDSMYLTQTPLGLGPDTSRSIPSPAHTSFTSEGSSPYTQWATPDDFLNKEHMLVQTGAQLMRQQQLPRPSPLGPSNIYANSSGLYSPGFDGNTIRPNMLDFNPDYEDVYPMDMDINMIYGDYDNRRTVP</sequence>
<feature type="compositionally biased region" description="Polar residues" evidence="2">
    <location>
        <begin position="281"/>
        <end position="301"/>
    </location>
</feature>
<keyword evidence="1" id="KW-0539">Nucleus</keyword>
<name>S3CDT8_GLAL2</name>
<accession>S3CDT8</accession>
<evidence type="ECO:0000259" key="3">
    <source>
        <dbReference type="PROSITE" id="PS50048"/>
    </source>
</evidence>
<organism evidence="4 5">
    <name type="scientific">Glarea lozoyensis (strain ATCC 20868 / MF5171)</name>
    <dbReference type="NCBI Taxonomy" id="1116229"/>
    <lineage>
        <taxon>Eukaryota</taxon>
        <taxon>Fungi</taxon>
        <taxon>Dikarya</taxon>
        <taxon>Ascomycota</taxon>
        <taxon>Pezizomycotina</taxon>
        <taxon>Leotiomycetes</taxon>
        <taxon>Helotiales</taxon>
        <taxon>Helotiaceae</taxon>
        <taxon>Glarea</taxon>
    </lineage>
</organism>
<dbReference type="RefSeq" id="XP_008088268.1">
    <property type="nucleotide sequence ID" value="XM_008090077.1"/>
</dbReference>
<evidence type="ECO:0000256" key="1">
    <source>
        <dbReference type="ARBA" id="ARBA00023242"/>
    </source>
</evidence>
<dbReference type="Pfam" id="PF00172">
    <property type="entry name" value="Zn_clus"/>
    <property type="match status" value="1"/>
</dbReference>
<dbReference type="Gene3D" id="4.10.240.10">
    <property type="entry name" value="Zn(2)-C6 fungal-type DNA-binding domain"/>
    <property type="match status" value="1"/>
</dbReference>
<dbReference type="GeneID" id="19467081"/>
<dbReference type="AlphaFoldDB" id="S3CDT8"/>
<proteinExistence type="predicted"/>
<dbReference type="CDD" id="cd00067">
    <property type="entry name" value="GAL4"/>
    <property type="match status" value="1"/>
</dbReference>
<evidence type="ECO:0000313" key="5">
    <source>
        <dbReference type="Proteomes" id="UP000016922"/>
    </source>
</evidence>
<feature type="region of interest" description="Disordered" evidence="2">
    <location>
        <begin position="1"/>
        <end position="49"/>
    </location>
</feature>
<dbReference type="GO" id="GO:0000981">
    <property type="term" value="F:DNA-binding transcription factor activity, RNA polymerase II-specific"/>
    <property type="evidence" value="ECO:0007669"/>
    <property type="project" value="InterPro"/>
</dbReference>
<dbReference type="InterPro" id="IPR001138">
    <property type="entry name" value="Zn2Cys6_DnaBD"/>
</dbReference>
<dbReference type="InterPro" id="IPR052783">
    <property type="entry name" value="Metabolic/Drug-Res_Regulator"/>
</dbReference>
<feature type="compositionally biased region" description="Basic residues" evidence="2">
    <location>
        <begin position="18"/>
        <end position="34"/>
    </location>
</feature>
<feature type="region of interest" description="Disordered" evidence="2">
    <location>
        <begin position="181"/>
        <end position="221"/>
    </location>
</feature>
<feature type="domain" description="Zn(2)-C6 fungal-type" evidence="3">
    <location>
        <begin position="57"/>
        <end position="86"/>
    </location>
</feature>
<dbReference type="eggNOG" id="ENOG502S8N8">
    <property type="taxonomic scope" value="Eukaryota"/>
</dbReference>
<dbReference type="PANTHER" id="PTHR47655">
    <property type="entry name" value="QUINIC ACID UTILIZATION ACTIVATOR"/>
    <property type="match status" value="1"/>
</dbReference>